<protein>
    <submittedName>
        <fullName evidence="5">Geranylgeranyl diphosphate synthase, type I</fullName>
    </submittedName>
</protein>
<dbReference type="GO" id="GO:0004659">
    <property type="term" value="F:prenyltransferase activity"/>
    <property type="evidence" value="ECO:0007669"/>
    <property type="project" value="InterPro"/>
</dbReference>
<dbReference type="InterPro" id="IPR033749">
    <property type="entry name" value="Polyprenyl_synt_CS"/>
</dbReference>
<sequence>MSTNPTVHVPGARRADEGGTVAHRGARDVLAHSRALVTPALRAAVDTLPEAMRHISGYHFGWWDEQGGPTEADAGKAIRPALVLTAAEAVGGSPAEALQAAVAVELVHNFTLLHDDVMDGDRTRRHRPTAWSVFGLGPAILAGDALLTLAFDVLAASDHPRAQPAARVLSAAVLAVQEGQATDLAFERRADVTLAECLRMAEGKTGALLGGATSLGALLGGASPSQVDHLRSFGERLGLAFQLVDDLLGIWGNPATTGKPVYSDLENRKKSLPVVAALTTDTAAARELRSLYHRDDALTAAELVRAADLVDTAGGRNWARTRADDLLADAADHLAAALPTPRAEGELMSLADMIIRRDH</sequence>
<keyword evidence="6" id="KW-1185">Reference proteome</keyword>
<evidence type="ECO:0000256" key="4">
    <source>
        <dbReference type="SAM" id="MobiDB-lite"/>
    </source>
</evidence>
<keyword evidence="2" id="KW-0460">Magnesium</keyword>
<evidence type="ECO:0000313" key="5">
    <source>
        <dbReference type="EMBL" id="SER43461.1"/>
    </source>
</evidence>
<dbReference type="InterPro" id="IPR000092">
    <property type="entry name" value="Polyprenyl_synt"/>
</dbReference>
<dbReference type="Pfam" id="PF00348">
    <property type="entry name" value="polyprenyl_synt"/>
    <property type="match status" value="1"/>
</dbReference>
<dbReference type="SFLD" id="SFLDG01017">
    <property type="entry name" value="Polyprenyl_Transferase_Like"/>
    <property type="match status" value="1"/>
</dbReference>
<keyword evidence="3" id="KW-0808">Transferase</keyword>
<evidence type="ECO:0000256" key="1">
    <source>
        <dbReference type="ARBA" id="ARBA00022723"/>
    </source>
</evidence>
<dbReference type="GO" id="GO:0046872">
    <property type="term" value="F:metal ion binding"/>
    <property type="evidence" value="ECO:0007669"/>
    <property type="project" value="UniProtKB-KW"/>
</dbReference>
<dbReference type="SUPFAM" id="SSF48576">
    <property type="entry name" value="Terpenoid synthases"/>
    <property type="match status" value="1"/>
</dbReference>
<reference evidence="6" key="1">
    <citation type="submission" date="2016-10" db="EMBL/GenBank/DDBJ databases">
        <authorList>
            <person name="Varghese N."/>
            <person name="Submissions S."/>
        </authorList>
    </citation>
    <scope>NUCLEOTIDE SEQUENCE [LARGE SCALE GENOMIC DNA]</scope>
    <source>
        <strain evidence="6">DSM 44260</strain>
    </source>
</reference>
<dbReference type="GO" id="GO:0008299">
    <property type="term" value="P:isoprenoid biosynthetic process"/>
    <property type="evidence" value="ECO:0007669"/>
    <property type="project" value="InterPro"/>
</dbReference>
<dbReference type="PANTHER" id="PTHR12001:SF86">
    <property type="entry name" value="GERANYLGERANYL DIPHOSPHATE SYNTHASE"/>
    <property type="match status" value="1"/>
</dbReference>
<evidence type="ECO:0000256" key="2">
    <source>
        <dbReference type="ARBA" id="ARBA00022842"/>
    </source>
</evidence>
<dbReference type="PANTHER" id="PTHR12001">
    <property type="entry name" value="GERANYLGERANYL PYROPHOSPHATE SYNTHASE"/>
    <property type="match status" value="1"/>
</dbReference>
<keyword evidence="1" id="KW-0479">Metal-binding</keyword>
<dbReference type="PROSITE" id="PS00444">
    <property type="entry name" value="POLYPRENYL_SYNTHASE_2"/>
    <property type="match status" value="1"/>
</dbReference>
<dbReference type="CDD" id="cd00685">
    <property type="entry name" value="Trans_IPPS_HT"/>
    <property type="match status" value="1"/>
</dbReference>
<name>A0A1H9P5U5_9PSEU</name>
<proteinExistence type="inferred from homology"/>
<dbReference type="EMBL" id="FOGI01000003">
    <property type="protein sequence ID" value="SER43461.1"/>
    <property type="molecule type" value="Genomic_DNA"/>
</dbReference>
<dbReference type="PROSITE" id="PS00723">
    <property type="entry name" value="POLYPRENYL_SYNTHASE_1"/>
    <property type="match status" value="1"/>
</dbReference>
<accession>A0A1H9P5U5</accession>
<dbReference type="AlphaFoldDB" id="A0A1H9P5U5"/>
<organism evidence="5 6">
    <name type="scientific">Actinokineospora terrae</name>
    <dbReference type="NCBI Taxonomy" id="155974"/>
    <lineage>
        <taxon>Bacteria</taxon>
        <taxon>Bacillati</taxon>
        <taxon>Actinomycetota</taxon>
        <taxon>Actinomycetes</taxon>
        <taxon>Pseudonocardiales</taxon>
        <taxon>Pseudonocardiaceae</taxon>
        <taxon>Actinokineospora</taxon>
    </lineage>
</organism>
<dbReference type="SFLD" id="SFLDS00005">
    <property type="entry name" value="Isoprenoid_Synthase_Type_I"/>
    <property type="match status" value="1"/>
</dbReference>
<dbReference type="InterPro" id="IPR008949">
    <property type="entry name" value="Isoprenoid_synthase_dom_sf"/>
</dbReference>
<dbReference type="NCBIfam" id="NF041169">
    <property type="entry name" value="f2_encap_cargo4"/>
    <property type="match status" value="1"/>
</dbReference>
<feature type="region of interest" description="Disordered" evidence="4">
    <location>
        <begin position="1"/>
        <end position="20"/>
    </location>
</feature>
<comment type="similarity">
    <text evidence="3">Belongs to the FPP/GGPP synthase family.</text>
</comment>
<dbReference type="STRING" id="155974.SAMN04487818_103302"/>
<dbReference type="Proteomes" id="UP000199051">
    <property type="component" value="Unassembled WGS sequence"/>
</dbReference>
<dbReference type="Gene3D" id="1.10.600.10">
    <property type="entry name" value="Farnesyl Diphosphate Synthase"/>
    <property type="match status" value="1"/>
</dbReference>
<gene>
    <name evidence="5" type="ORF">SAMN04487818_103302</name>
</gene>
<evidence type="ECO:0000256" key="3">
    <source>
        <dbReference type="RuleBase" id="RU004466"/>
    </source>
</evidence>
<evidence type="ECO:0000313" key="6">
    <source>
        <dbReference type="Proteomes" id="UP000199051"/>
    </source>
</evidence>